<reference evidence="1 2" key="1">
    <citation type="journal article" date="2013" name="Syst. Appl. Microbiol.">
        <title>Phylogenetic position and virulence apparatus of the pear flower necrosis pathogen Erwinia piriflorinigrans CFBP 5888T as assessed by comparative genomics.</title>
        <authorList>
            <person name="Smits T.H."/>
            <person name="Rezzonico F."/>
            <person name="Lopez M.M."/>
            <person name="Blom J."/>
            <person name="Goesmann A."/>
            <person name="Frey J.E."/>
            <person name="Duffy B."/>
        </authorList>
    </citation>
    <scope>NUCLEOTIDE SEQUENCE [LARGE SCALE GENOMIC DNA]</scope>
    <source>
        <strain evidence="2">CFBP5888</strain>
    </source>
</reference>
<dbReference type="EMBL" id="CAHS01000004">
    <property type="protein sequence ID" value="CCG85590.1"/>
    <property type="molecule type" value="Genomic_DNA"/>
</dbReference>
<keyword evidence="2" id="KW-1185">Reference proteome</keyword>
<sequence length="30" mass="3299">MIDLIIRDLSFTGDVYATAPFSAGFSQFSQ</sequence>
<organism evidence="1 2">
    <name type="scientific">Erwinia piriflorinigrans CFBP 5888</name>
    <dbReference type="NCBI Taxonomy" id="1161919"/>
    <lineage>
        <taxon>Bacteria</taxon>
        <taxon>Pseudomonadati</taxon>
        <taxon>Pseudomonadota</taxon>
        <taxon>Gammaproteobacteria</taxon>
        <taxon>Enterobacterales</taxon>
        <taxon>Erwiniaceae</taxon>
        <taxon>Erwinia</taxon>
    </lineage>
</organism>
<evidence type="ECO:0000313" key="1">
    <source>
        <dbReference type="EMBL" id="CCG85590.1"/>
    </source>
</evidence>
<dbReference type="AlphaFoldDB" id="V5Z2W1"/>
<name>V5Z2W1_9GAMM</name>
<dbReference type="Proteomes" id="UP000018217">
    <property type="component" value="Unassembled WGS sequence"/>
</dbReference>
<proteinExistence type="predicted"/>
<accession>V5Z2W1</accession>
<comment type="caution">
    <text evidence="1">The sequence shown here is derived from an EMBL/GenBank/DDBJ whole genome shotgun (WGS) entry which is preliminary data.</text>
</comment>
<evidence type="ECO:0000313" key="2">
    <source>
        <dbReference type="Proteomes" id="UP000018217"/>
    </source>
</evidence>
<gene>
    <name evidence="1" type="ORF">EPIR_0225</name>
</gene>
<protein>
    <submittedName>
        <fullName evidence="1">Uncharacterized protein</fullName>
    </submittedName>
</protein>